<comment type="similarity">
    <text evidence="10">Belongs to the mitochondrial carrier (TC 2.A.29) family.</text>
</comment>
<dbReference type="InterPro" id="IPR002067">
    <property type="entry name" value="MCP"/>
</dbReference>
<keyword evidence="4" id="KW-0677">Repeat</keyword>
<evidence type="ECO:0000256" key="10">
    <source>
        <dbReference type="RuleBase" id="RU000488"/>
    </source>
</evidence>
<dbReference type="InterPro" id="IPR023395">
    <property type="entry name" value="MCP_dom_sf"/>
</dbReference>
<evidence type="ECO:0008006" key="13">
    <source>
        <dbReference type="Google" id="ProtNLM"/>
    </source>
</evidence>
<dbReference type="PROSITE" id="PS50920">
    <property type="entry name" value="SOLCAR"/>
    <property type="match status" value="3"/>
</dbReference>
<keyword evidence="5" id="KW-0999">Mitochondrion inner membrane</keyword>
<evidence type="ECO:0000256" key="8">
    <source>
        <dbReference type="ARBA" id="ARBA00023136"/>
    </source>
</evidence>
<dbReference type="Pfam" id="PF00153">
    <property type="entry name" value="Mito_carr"/>
    <property type="match status" value="3"/>
</dbReference>
<dbReference type="Gene3D" id="1.50.40.10">
    <property type="entry name" value="Mitochondrial carrier domain"/>
    <property type="match status" value="1"/>
</dbReference>
<feature type="repeat" description="Solcar" evidence="9">
    <location>
        <begin position="14"/>
        <end position="97"/>
    </location>
</feature>
<comment type="subcellular location">
    <subcellularLocation>
        <location evidence="1">Mitochondrion inner membrane</location>
        <topology evidence="1">Multi-pass membrane protein</topology>
    </subcellularLocation>
</comment>
<evidence type="ECO:0000256" key="7">
    <source>
        <dbReference type="ARBA" id="ARBA00023128"/>
    </source>
</evidence>
<dbReference type="Proteomes" id="UP000510647">
    <property type="component" value="Chromosome 4"/>
</dbReference>
<dbReference type="SUPFAM" id="SSF103506">
    <property type="entry name" value="Mitochondrial carrier"/>
    <property type="match status" value="1"/>
</dbReference>
<keyword evidence="12" id="KW-1185">Reference proteome</keyword>
<dbReference type="GO" id="GO:0005743">
    <property type="term" value="C:mitochondrial inner membrane"/>
    <property type="evidence" value="ECO:0007669"/>
    <property type="project" value="UniProtKB-SubCell"/>
</dbReference>
<keyword evidence="2 10" id="KW-0813">Transport</keyword>
<keyword evidence="7" id="KW-0496">Mitochondrion</keyword>
<feature type="repeat" description="Solcar" evidence="9">
    <location>
        <begin position="104"/>
        <end position="187"/>
    </location>
</feature>
<dbReference type="PRINTS" id="PR00926">
    <property type="entry name" value="MITOCARRIER"/>
</dbReference>
<name>A0A7H9HSD4_9SACH</name>
<dbReference type="PANTHER" id="PTHR24089">
    <property type="entry name" value="SOLUTE CARRIER FAMILY 25"/>
    <property type="match status" value="1"/>
</dbReference>
<proteinExistence type="inferred from homology"/>
<evidence type="ECO:0000256" key="1">
    <source>
        <dbReference type="ARBA" id="ARBA00004448"/>
    </source>
</evidence>
<dbReference type="AlphaFoldDB" id="A0A7H9HSD4"/>
<dbReference type="GO" id="GO:0055085">
    <property type="term" value="P:transmembrane transport"/>
    <property type="evidence" value="ECO:0007669"/>
    <property type="project" value="InterPro"/>
</dbReference>
<gene>
    <name evidence="11" type="ORF">HG537_0D02220</name>
</gene>
<protein>
    <recommendedName>
        <fullName evidence="13">Mitochondrial thiamine pyrophosphate carrier 1</fullName>
    </recommendedName>
</protein>
<reference evidence="11 12" key="1">
    <citation type="submission" date="2020-06" db="EMBL/GenBank/DDBJ databases">
        <title>The yeast mating-type switching endonuclease HO is a domesticated member of an unorthodox homing genetic element family.</title>
        <authorList>
            <person name="Coughlan A.Y."/>
            <person name="Lombardi L."/>
            <person name="Braun-Galleani S."/>
            <person name="Martos A.R."/>
            <person name="Galeote V."/>
            <person name="Bigey F."/>
            <person name="Dequin S."/>
            <person name="Byrne K.P."/>
            <person name="Wolfe K.H."/>
        </authorList>
    </citation>
    <scope>NUCLEOTIDE SEQUENCE [LARGE SCALE GENOMIC DNA]</scope>
    <source>
        <strain evidence="11 12">CBS2947</strain>
    </source>
</reference>
<evidence type="ECO:0000256" key="4">
    <source>
        <dbReference type="ARBA" id="ARBA00022737"/>
    </source>
</evidence>
<organism evidence="11 12">
    <name type="scientific">Torulaspora globosa</name>
    <dbReference type="NCBI Taxonomy" id="48254"/>
    <lineage>
        <taxon>Eukaryota</taxon>
        <taxon>Fungi</taxon>
        <taxon>Dikarya</taxon>
        <taxon>Ascomycota</taxon>
        <taxon>Saccharomycotina</taxon>
        <taxon>Saccharomycetes</taxon>
        <taxon>Saccharomycetales</taxon>
        <taxon>Saccharomycetaceae</taxon>
        <taxon>Torulaspora</taxon>
    </lineage>
</organism>
<evidence type="ECO:0000256" key="2">
    <source>
        <dbReference type="ARBA" id="ARBA00022448"/>
    </source>
</evidence>
<evidence type="ECO:0000256" key="3">
    <source>
        <dbReference type="ARBA" id="ARBA00022692"/>
    </source>
</evidence>
<evidence type="ECO:0000256" key="9">
    <source>
        <dbReference type="PROSITE-ProRule" id="PRU00282"/>
    </source>
</evidence>
<accession>A0A7H9HSD4</accession>
<dbReference type="InterPro" id="IPR018108">
    <property type="entry name" value="MCP_transmembrane"/>
</dbReference>
<dbReference type="OrthoDB" id="18574at2759"/>
<evidence type="ECO:0000256" key="5">
    <source>
        <dbReference type="ARBA" id="ARBA00022792"/>
    </source>
</evidence>
<keyword evidence="6" id="KW-1133">Transmembrane helix</keyword>
<evidence type="ECO:0000313" key="12">
    <source>
        <dbReference type="Proteomes" id="UP000510647"/>
    </source>
</evidence>
<keyword evidence="8 9" id="KW-0472">Membrane</keyword>
<feature type="repeat" description="Solcar" evidence="9">
    <location>
        <begin position="196"/>
        <end position="289"/>
    </location>
</feature>
<dbReference type="EMBL" id="CP059270">
    <property type="protein sequence ID" value="QLQ80221.1"/>
    <property type="molecule type" value="Genomic_DNA"/>
</dbReference>
<evidence type="ECO:0000256" key="6">
    <source>
        <dbReference type="ARBA" id="ARBA00022989"/>
    </source>
</evidence>
<evidence type="ECO:0000313" key="11">
    <source>
        <dbReference type="EMBL" id="QLQ80221.1"/>
    </source>
</evidence>
<keyword evidence="3 9" id="KW-0812">Transmembrane</keyword>
<sequence>MVDHRDHLRKGEDAKIGVSLVAGAGSGLVARFATAPMDTVKIRSQITPGSGSPMDVVTRIMRSEGLRGLWRGNVPGSLMYVVYGGVQFSTYAFYNSALSPLRWNDQLHSLVVGGLAGMSSSLASYPFDVLRTRLVASGELATLRAAVRQICIEDGIPGLFKGCVASVVTITLATSVLFCTYETVKICAERCDPGRGSVVLDAAASPLAGLVSKLATFPLDTARRRLLLSNATSHHNFKTYSRRPLLAVATHIAQREGYRALYQGCSMALLKSVPSTAISLWTYQWLMSAVGG</sequence>